<dbReference type="Gene3D" id="1.10.1740.10">
    <property type="match status" value="1"/>
</dbReference>
<protein>
    <submittedName>
        <fullName evidence="3">CAP domain-containing protein</fullName>
    </submittedName>
</protein>
<evidence type="ECO:0000313" key="4">
    <source>
        <dbReference type="Proteomes" id="UP001600424"/>
    </source>
</evidence>
<reference evidence="3 4" key="1">
    <citation type="submission" date="2024-09" db="EMBL/GenBank/DDBJ databases">
        <title>The Natural Products Discovery Center: Release of the First 8490 Sequenced Strains for Exploring Actinobacteria Biosynthetic Diversity.</title>
        <authorList>
            <person name="Kalkreuter E."/>
            <person name="Kautsar S.A."/>
            <person name="Yang D."/>
            <person name="Bader C.D."/>
            <person name="Teijaro C.N."/>
            <person name="Fluegel L."/>
            <person name="Davis C.M."/>
            <person name="Simpson J.R."/>
            <person name="Lauterbach L."/>
            <person name="Steele A.D."/>
            <person name="Gui C."/>
            <person name="Meng S."/>
            <person name="Li G."/>
            <person name="Viehrig K."/>
            <person name="Ye F."/>
            <person name="Su P."/>
            <person name="Kiefer A.F."/>
            <person name="Nichols A."/>
            <person name="Cepeda A.J."/>
            <person name="Yan W."/>
            <person name="Fan B."/>
            <person name="Jiang Y."/>
            <person name="Adhikari A."/>
            <person name="Zheng C.-J."/>
            <person name="Schuster L."/>
            <person name="Cowan T.M."/>
            <person name="Smanski M.J."/>
            <person name="Chevrette M.G."/>
            <person name="De Carvalho L.P.S."/>
            <person name="Shen B."/>
        </authorList>
    </citation>
    <scope>NUCLEOTIDE SEQUENCE [LARGE SCALE GENOMIC DNA]</scope>
    <source>
        <strain evidence="3 4">NPDC056472</strain>
    </source>
</reference>
<dbReference type="Proteomes" id="UP001600424">
    <property type="component" value="Unassembled WGS sequence"/>
</dbReference>
<dbReference type="SUPFAM" id="SSF88946">
    <property type="entry name" value="Sigma2 domain of RNA polymerase sigma factors"/>
    <property type="match status" value="1"/>
</dbReference>
<dbReference type="Pfam" id="PF00188">
    <property type="entry name" value="CAP"/>
    <property type="match status" value="1"/>
</dbReference>
<accession>A0ABW6J331</accession>
<feature type="compositionally biased region" description="Low complexity" evidence="1">
    <location>
        <begin position="364"/>
        <end position="434"/>
    </location>
</feature>
<dbReference type="RefSeq" id="WP_386252955.1">
    <property type="nucleotide sequence ID" value="NZ_JBHTRV010000026.1"/>
</dbReference>
<dbReference type="EMBL" id="JBHTRV010000026">
    <property type="protein sequence ID" value="MFE5983757.1"/>
    <property type="molecule type" value="Genomic_DNA"/>
</dbReference>
<dbReference type="CDD" id="cd05379">
    <property type="entry name" value="CAP_bacterial"/>
    <property type="match status" value="1"/>
</dbReference>
<name>A0ABW6J331_STRWE</name>
<dbReference type="PANTHER" id="PTHR31157:SF1">
    <property type="entry name" value="SCP DOMAIN-CONTAINING PROTEIN"/>
    <property type="match status" value="1"/>
</dbReference>
<comment type="caution">
    <text evidence="3">The sequence shown here is derived from an EMBL/GenBank/DDBJ whole genome shotgun (WGS) entry which is preliminary data.</text>
</comment>
<evidence type="ECO:0000259" key="2">
    <source>
        <dbReference type="Pfam" id="PF00188"/>
    </source>
</evidence>
<evidence type="ECO:0000313" key="3">
    <source>
        <dbReference type="EMBL" id="MFE5983757.1"/>
    </source>
</evidence>
<dbReference type="InterPro" id="IPR014044">
    <property type="entry name" value="CAP_dom"/>
</dbReference>
<dbReference type="InterPro" id="IPR013325">
    <property type="entry name" value="RNA_pol_sigma_r2"/>
</dbReference>
<sequence length="574" mass="59174">MQQTMGFEQLTDAELIRAAQWGAPWVRQHLVAVYQPLVHSLAARALDGRADADEVVRSVVQDTLGRAEFTLGTLPQVEAVRPWFVSVAVASTLSHAAGVRAQPGARAGSGGDPAGVLLWLDVEDALMAALWSLEQDGWLSRYETAAALSWSAHDTAMRMEAVGVRMDRARSVTVALAREPRCPALARQVSAWDGRPGAAWREELAGHTVQCAHCATGIVAAGPSHATATAATAVTAAAASGGMPAAATEHAAFDTFDNLDASGASGAFDATETYLLRPHPADPSAPAGHVSTAAAVGSRSSRAARRRRRQADERTRRRATVAAGIAVAAVTAGAFSLQSRDGEERLEANRATAPGLDLPLGNEPGTLTASPSTAAASPSASASATAKPSGTPTKATATPTKSPRPTTATPAPKRPTTPAATTAAPTRSATPTGGTDTGPGGGSQQDTGQKSTADQVIALVNAERAKAGCGPLSANAALTRAAQGHSDDMAARDFFDHTNPDGDGPGQRVTAAGYPWSTYGENIAMGQKTPEQVMEAWMNSPGHRANILNCDFKEIGIGIHSSGGPYWTQVFGAR</sequence>
<feature type="domain" description="SCP" evidence="2">
    <location>
        <begin position="458"/>
        <end position="571"/>
    </location>
</feature>
<dbReference type="SUPFAM" id="SSF55797">
    <property type="entry name" value="PR-1-like"/>
    <property type="match status" value="1"/>
</dbReference>
<feature type="region of interest" description="Disordered" evidence="1">
    <location>
        <begin position="352"/>
        <end position="451"/>
    </location>
</feature>
<proteinExistence type="predicted"/>
<feature type="compositionally biased region" description="Low complexity" evidence="1">
    <location>
        <begin position="291"/>
        <end position="301"/>
    </location>
</feature>
<keyword evidence="4" id="KW-1185">Reference proteome</keyword>
<organism evidence="3 4">
    <name type="scientific">Streptomyces wedmorensis</name>
    <dbReference type="NCBI Taxonomy" id="43759"/>
    <lineage>
        <taxon>Bacteria</taxon>
        <taxon>Bacillati</taxon>
        <taxon>Actinomycetota</taxon>
        <taxon>Actinomycetes</taxon>
        <taxon>Kitasatosporales</taxon>
        <taxon>Streptomycetaceae</taxon>
        <taxon>Streptomyces</taxon>
    </lineage>
</organism>
<dbReference type="Gene3D" id="3.40.33.10">
    <property type="entry name" value="CAP"/>
    <property type="match status" value="1"/>
</dbReference>
<feature type="region of interest" description="Disordered" evidence="1">
    <location>
        <begin position="277"/>
        <end position="320"/>
    </location>
</feature>
<dbReference type="PANTHER" id="PTHR31157">
    <property type="entry name" value="SCP DOMAIN-CONTAINING PROTEIN"/>
    <property type="match status" value="1"/>
</dbReference>
<evidence type="ECO:0000256" key="1">
    <source>
        <dbReference type="SAM" id="MobiDB-lite"/>
    </source>
</evidence>
<gene>
    <name evidence="3" type="ORF">ACFQ63_29210</name>
</gene>
<dbReference type="InterPro" id="IPR035940">
    <property type="entry name" value="CAP_sf"/>
</dbReference>